<dbReference type="EMBL" id="UYYB01025007">
    <property type="protein sequence ID" value="VDM72358.1"/>
    <property type="molecule type" value="Genomic_DNA"/>
</dbReference>
<evidence type="ECO:0000256" key="5">
    <source>
        <dbReference type="ARBA" id="ARBA00022741"/>
    </source>
</evidence>
<organism evidence="15 16">
    <name type="scientific">Strongylus vulgaris</name>
    <name type="common">Blood worm</name>
    <dbReference type="NCBI Taxonomy" id="40348"/>
    <lineage>
        <taxon>Eukaryota</taxon>
        <taxon>Metazoa</taxon>
        <taxon>Ecdysozoa</taxon>
        <taxon>Nematoda</taxon>
        <taxon>Chromadorea</taxon>
        <taxon>Rhabditida</taxon>
        <taxon>Rhabditina</taxon>
        <taxon>Rhabditomorpha</taxon>
        <taxon>Strongyloidea</taxon>
        <taxon>Strongylidae</taxon>
        <taxon>Strongylus</taxon>
    </lineage>
</organism>
<feature type="domain" description="Hexokinase N-terminal" evidence="13">
    <location>
        <begin position="1"/>
        <end position="107"/>
    </location>
</feature>
<reference evidence="15 16" key="1">
    <citation type="submission" date="2018-11" db="EMBL/GenBank/DDBJ databases">
        <authorList>
            <consortium name="Pathogen Informatics"/>
        </authorList>
    </citation>
    <scope>NUCLEOTIDE SEQUENCE [LARGE SCALE GENOMIC DNA]</scope>
</reference>
<dbReference type="UniPathway" id="UPA00109">
    <property type="reaction ID" value="UER00180"/>
</dbReference>
<dbReference type="PANTHER" id="PTHR19443:SF16">
    <property type="entry name" value="HEXOKINASE TYPE 1-RELATED"/>
    <property type="match status" value="1"/>
</dbReference>
<dbReference type="Pfam" id="PF03727">
    <property type="entry name" value="Hexokinase_2"/>
    <property type="match status" value="1"/>
</dbReference>
<feature type="domain" description="Hexokinase C-terminal" evidence="14">
    <location>
        <begin position="116"/>
        <end position="238"/>
    </location>
</feature>
<dbReference type="InterPro" id="IPR001312">
    <property type="entry name" value="Hexokinase"/>
</dbReference>
<dbReference type="PROSITE" id="PS51748">
    <property type="entry name" value="HEXOKINASE_2"/>
    <property type="match status" value="1"/>
</dbReference>
<dbReference type="GO" id="GO:0008865">
    <property type="term" value="F:fructokinase activity"/>
    <property type="evidence" value="ECO:0007669"/>
    <property type="project" value="TreeGrafter"/>
</dbReference>
<dbReference type="SUPFAM" id="SSF53067">
    <property type="entry name" value="Actin-like ATPase domain"/>
    <property type="match status" value="2"/>
</dbReference>
<proteinExistence type="inferred from homology"/>
<keyword evidence="16" id="KW-1185">Reference proteome</keyword>
<evidence type="ECO:0000256" key="12">
    <source>
        <dbReference type="RuleBase" id="RU362007"/>
    </source>
</evidence>
<dbReference type="PANTHER" id="PTHR19443">
    <property type="entry name" value="HEXOKINASE"/>
    <property type="match status" value="1"/>
</dbReference>
<dbReference type="AlphaFoldDB" id="A0A3P7KZ11"/>
<evidence type="ECO:0000256" key="3">
    <source>
        <dbReference type="ARBA" id="ARBA00009225"/>
    </source>
</evidence>
<protein>
    <recommendedName>
        <fullName evidence="12">Phosphotransferase</fullName>
        <ecNumber evidence="12">2.7.1.-</ecNumber>
    </recommendedName>
</protein>
<dbReference type="PRINTS" id="PR00475">
    <property type="entry name" value="HEXOKINASE"/>
</dbReference>
<dbReference type="OrthoDB" id="419537at2759"/>
<comment type="similarity">
    <text evidence="3 12">Belongs to the hexokinase family.</text>
</comment>
<evidence type="ECO:0000256" key="10">
    <source>
        <dbReference type="ARBA" id="ARBA00047905"/>
    </source>
</evidence>
<evidence type="ECO:0000256" key="6">
    <source>
        <dbReference type="ARBA" id="ARBA00022777"/>
    </source>
</evidence>
<keyword evidence="8 12" id="KW-0324">Glycolysis</keyword>
<comment type="catalytic activity">
    <reaction evidence="11">
        <text>D-glucose + ATP = D-glucose 6-phosphate + ADP + H(+)</text>
        <dbReference type="Rhea" id="RHEA:17825"/>
        <dbReference type="ChEBI" id="CHEBI:4167"/>
        <dbReference type="ChEBI" id="CHEBI:15378"/>
        <dbReference type="ChEBI" id="CHEBI:30616"/>
        <dbReference type="ChEBI" id="CHEBI:61548"/>
        <dbReference type="ChEBI" id="CHEBI:456216"/>
        <dbReference type="EC" id="2.7.1.1"/>
    </reaction>
    <physiologicalReaction direction="left-to-right" evidence="11">
        <dbReference type="Rhea" id="RHEA:17826"/>
    </physiologicalReaction>
</comment>
<gene>
    <name evidence="15" type="ORF">SVUK_LOCUS7356</name>
</gene>
<dbReference type="InterPro" id="IPR022672">
    <property type="entry name" value="Hexokinase_N"/>
</dbReference>
<dbReference type="GO" id="GO:0005739">
    <property type="term" value="C:mitochondrion"/>
    <property type="evidence" value="ECO:0007669"/>
    <property type="project" value="TreeGrafter"/>
</dbReference>
<evidence type="ECO:0000256" key="4">
    <source>
        <dbReference type="ARBA" id="ARBA00022679"/>
    </source>
</evidence>
<dbReference type="EC" id="2.7.1.-" evidence="12"/>
<dbReference type="GO" id="GO:0001678">
    <property type="term" value="P:intracellular glucose homeostasis"/>
    <property type="evidence" value="ECO:0007669"/>
    <property type="project" value="InterPro"/>
</dbReference>
<evidence type="ECO:0000256" key="8">
    <source>
        <dbReference type="ARBA" id="ARBA00023152"/>
    </source>
</evidence>
<evidence type="ECO:0000313" key="15">
    <source>
        <dbReference type="EMBL" id="VDM72358.1"/>
    </source>
</evidence>
<keyword evidence="5 12" id="KW-0547">Nucleotide-binding</keyword>
<dbReference type="Gene3D" id="3.30.420.40">
    <property type="match status" value="1"/>
</dbReference>
<comment type="catalytic activity">
    <reaction evidence="9">
        <text>a D-hexose + ATP = a D-hexose 6-phosphate + ADP + H(+)</text>
        <dbReference type="Rhea" id="RHEA:22740"/>
        <dbReference type="ChEBI" id="CHEBI:4194"/>
        <dbReference type="ChEBI" id="CHEBI:15378"/>
        <dbReference type="ChEBI" id="CHEBI:30616"/>
        <dbReference type="ChEBI" id="CHEBI:229467"/>
        <dbReference type="ChEBI" id="CHEBI:456216"/>
        <dbReference type="EC" id="2.7.1.1"/>
    </reaction>
    <physiologicalReaction direction="left-to-right" evidence="9">
        <dbReference type="Rhea" id="RHEA:22741"/>
    </physiologicalReaction>
</comment>
<evidence type="ECO:0000256" key="2">
    <source>
        <dbReference type="ARBA" id="ARBA00005028"/>
    </source>
</evidence>
<sequence>MFDHIAQCIALFTEEQFRGEKKKLPLGFTFSFPCKIEELTKGILIHWSKGFKASGVEGKDVVKLLKKACRKRSKDFPTEQKGAIKDVSIDVTAILNDTVGTLMACAFKENTCQVHMGVIFGTGTNACYMEKLTKIEKLKGKWETDGLPDEMIINMEWGAFGDDGCLGFIYTDYDREVDEKSINPKVHIFEKMISGMYMGEIVRIVLEALARKGVLFKGDYLSISKKDCFITKYVSDIEK</sequence>
<name>A0A3P7KZ11_STRVU</name>
<comment type="pathway">
    <text evidence="1">Carbohydrate degradation; glycolysis; D-glyceraldehyde 3-phosphate and glycerone phosphate from D-glucose: step 1/4.</text>
</comment>
<comment type="pathway">
    <text evidence="2">Carbohydrate metabolism; hexose metabolism.</text>
</comment>
<dbReference type="InterPro" id="IPR022673">
    <property type="entry name" value="Hexokinase_C"/>
</dbReference>
<keyword evidence="7 12" id="KW-0067">ATP-binding</keyword>
<dbReference type="Proteomes" id="UP000270094">
    <property type="component" value="Unassembled WGS sequence"/>
</dbReference>
<dbReference type="GO" id="GO:0006096">
    <property type="term" value="P:glycolytic process"/>
    <property type="evidence" value="ECO:0007669"/>
    <property type="project" value="UniProtKB-UniPathway"/>
</dbReference>
<dbReference type="GO" id="GO:0005829">
    <property type="term" value="C:cytosol"/>
    <property type="evidence" value="ECO:0007669"/>
    <property type="project" value="TreeGrafter"/>
</dbReference>
<dbReference type="UniPathway" id="UPA00242"/>
<evidence type="ECO:0000259" key="13">
    <source>
        <dbReference type="Pfam" id="PF00349"/>
    </source>
</evidence>
<dbReference type="GO" id="GO:0006006">
    <property type="term" value="P:glucose metabolic process"/>
    <property type="evidence" value="ECO:0007669"/>
    <property type="project" value="TreeGrafter"/>
</dbReference>
<evidence type="ECO:0000259" key="14">
    <source>
        <dbReference type="Pfam" id="PF03727"/>
    </source>
</evidence>
<evidence type="ECO:0000256" key="1">
    <source>
        <dbReference type="ARBA" id="ARBA00004888"/>
    </source>
</evidence>
<evidence type="ECO:0000313" key="16">
    <source>
        <dbReference type="Proteomes" id="UP000270094"/>
    </source>
</evidence>
<comment type="catalytic activity">
    <reaction evidence="10">
        <text>D-fructose + ATP = D-fructose 6-phosphate + ADP + H(+)</text>
        <dbReference type="Rhea" id="RHEA:16125"/>
        <dbReference type="ChEBI" id="CHEBI:15378"/>
        <dbReference type="ChEBI" id="CHEBI:30616"/>
        <dbReference type="ChEBI" id="CHEBI:37721"/>
        <dbReference type="ChEBI" id="CHEBI:61527"/>
        <dbReference type="ChEBI" id="CHEBI:456216"/>
        <dbReference type="EC" id="2.7.1.1"/>
    </reaction>
    <physiologicalReaction direction="left-to-right" evidence="10">
        <dbReference type="Rhea" id="RHEA:16126"/>
    </physiologicalReaction>
</comment>
<accession>A0A3P7KZ11</accession>
<dbReference type="GO" id="GO:0005536">
    <property type="term" value="F:D-glucose binding"/>
    <property type="evidence" value="ECO:0007669"/>
    <property type="project" value="InterPro"/>
</dbReference>
<dbReference type="Gene3D" id="3.40.367.20">
    <property type="match status" value="1"/>
</dbReference>
<evidence type="ECO:0000256" key="7">
    <source>
        <dbReference type="ARBA" id="ARBA00022840"/>
    </source>
</evidence>
<dbReference type="Pfam" id="PF00349">
    <property type="entry name" value="Hexokinase_1"/>
    <property type="match status" value="1"/>
</dbReference>
<dbReference type="FunFam" id="3.30.420.40:FF:000805">
    <property type="entry name" value="Hexokinase-2"/>
    <property type="match status" value="1"/>
</dbReference>
<keyword evidence="4 12" id="KW-0808">Transferase</keyword>
<dbReference type="InterPro" id="IPR043129">
    <property type="entry name" value="ATPase_NBD"/>
</dbReference>
<evidence type="ECO:0000256" key="9">
    <source>
        <dbReference type="ARBA" id="ARBA00044613"/>
    </source>
</evidence>
<evidence type="ECO:0000256" key="11">
    <source>
        <dbReference type="ARBA" id="ARBA00048160"/>
    </source>
</evidence>
<dbReference type="GO" id="GO:0004340">
    <property type="term" value="F:glucokinase activity"/>
    <property type="evidence" value="ECO:0007669"/>
    <property type="project" value="TreeGrafter"/>
</dbReference>
<dbReference type="GO" id="GO:0005524">
    <property type="term" value="F:ATP binding"/>
    <property type="evidence" value="ECO:0007669"/>
    <property type="project" value="UniProtKB-UniRule"/>
</dbReference>
<keyword evidence="6 12" id="KW-0418">Kinase</keyword>